<sequence>MEQSPAGEETTAAAVTKAQAKEAAKKFEKLKEPDPGAEPERTDAYAEEQQADESLRHCFTQQVCSGVERRTPSSSRGSTQLAQLPDTTPCRSTGKPATDWVTPSAKVPRKCRGGEGLSLRPVSRMARTPDVELCLPRLKLDMGMRLESILYYMGLSDLFSERANLSGMFGEGVNMHATEWIHHAVADMVNDPTKPRRYSFCSTGDSTPPDIASRSTEEEISPPPASAMARRRSSTASRASIEDSAEAGRRRGSGSATPPSTTAQPKTSCLKKEGKKGKARVRRSSIVRTTIPFVVNRPFIFYVLHRELSLLLFMGVVKRIS</sequence>
<proteinExistence type="predicted"/>
<organism evidence="1 2">
    <name type="scientific">Hyalomma asiaticum</name>
    <name type="common">Tick</name>
    <dbReference type="NCBI Taxonomy" id="266040"/>
    <lineage>
        <taxon>Eukaryota</taxon>
        <taxon>Metazoa</taxon>
        <taxon>Ecdysozoa</taxon>
        <taxon>Arthropoda</taxon>
        <taxon>Chelicerata</taxon>
        <taxon>Arachnida</taxon>
        <taxon>Acari</taxon>
        <taxon>Parasitiformes</taxon>
        <taxon>Ixodida</taxon>
        <taxon>Ixodoidea</taxon>
        <taxon>Ixodidae</taxon>
        <taxon>Hyalomminae</taxon>
        <taxon>Hyalomma</taxon>
    </lineage>
</organism>
<accession>A0ACB7RY62</accession>
<comment type="caution">
    <text evidence="1">The sequence shown here is derived from an EMBL/GenBank/DDBJ whole genome shotgun (WGS) entry which is preliminary data.</text>
</comment>
<keyword evidence="2" id="KW-1185">Reference proteome</keyword>
<name>A0ACB7RY62_HYAAI</name>
<evidence type="ECO:0000313" key="1">
    <source>
        <dbReference type="EMBL" id="KAH6926404.1"/>
    </source>
</evidence>
<dbReference type="EMBL" id="CM023487">
    <property type="protein sequence ID" value="KAH6926404.1"/>
    <property type="molecule type" value="Genomic_DNA"/>
</dbReference>
<gene>
    <name evidence="1" type="ORF">HPB50_018111</name>
</gene>
<evidence type="ECO:0000313" key="2">
    <source>
        <dbReference type="Proteomes" id="UP000821845"/>
    </source>
</evidence>
<reference evidence="1" key="1">
    <citation type="submission" date="2020-05" db="EMBL/GenBank/DDBJ databases">
        <title>Large-scale comparative analyses of tick genomes elucidate their genetic diversity and vector capacities.</title>
        <authorList>
            <person name="Jia N."/>
            <person name="Wang J."/>
            <person name="Shi W."/>
            <person name="Du L."/>
            <person name="Sun Y."/>
            <person name="Zhan W."/>
            <person name="Jiang J."/>
            <person name="Wang Q."/>
            <person name="Zhang B."/>
            <person name="Ji P."/>
            <person name="Sakyi L.B."/>
            <person name="Cui X."/>
            <person name="Yuan T."/>
            <person name="Jiang B."/>
            <person name="Yang W."/>
            <person name="Lam T.T.-Y."/>
            <person name="Chang Q."/>
            <person name="Ding S."/>
            <person name="Wang X."/>
            <person name="Zhu J."/>
            <person name="Ruan X."/>
            <person name="Zhao L."/>
            <person name="Wei J."/>
            <person name="Que T."/>
            <person name="Du C."/>
            <person name="Cheng J."/>
            <person name="Dai P."/>
            <person name="Han X."/>
            <person name="Huang E."/>
            <person name="Gao Y."/>
            <person name="Liu J."/>
            <person name="Shao H."/>
            <person name="Ye R."/>
            <person name="Li L."/>
            <person name="Wei W."/>
            <person name="Wang X."/>
            <person name="Wang C."/>
            <person name="Yang T."/>
            <person name="Huo Q."/>
            <person name="Li W."/>
            <person name="Guo W."/>
            <person name="Chen H."/>
            <person name="Zhou L."/>
            <person name="Ni X."/>
            <person name="Tian J."/>
            <person name="Zhou Y."/>
            <person name="Sheng Y."/>
            <person name="Liu T."/>
            <person name="Pan Y."/>
            <person name="Xia L."/>
            <person name="Li J."/>
            <person name="Zhao F."/>
            <person name="Cao W."/>
        </authorList>
    </citation>
    <scope>NUCLEOTIDE SEQUENCE</scope>
    <source>
        <strain evidence="1">Hyas-2018</strain>
    </source>
</reference>
<protein>
    <submittedName>
        <fullName evidence="1">Uncharacterized protein</fullName>
    </submittedName>
</protein>
<dbReference type="Proteomes" id="UP000821845">
    <property type="component" value="Chromosome 7"/>
</dbReference>